<dbReference type="GO" id="GO:0016042">
    <property type="term" value="P:lipid catabolic process"/>
    <property type="evidence" value="ECO:0007669"/>
    <property type="project" value="UniProtKB-KW"/>
</dbReference>
<dbReference type="GO" id="GO:0004630">
    <property type="term" value="F:phospholipase D activity"/>
    <property type="evidence" value="ECO:0007669"/>
    <property type="project" value="UniProtKB-EC"/>
</dbReference>
<evidence type="ECO:0000256" key="6">
    <source>
        <dbReference type="ARBA" id="ARBA00023098"/>
    </source>
</evidence>
<dbReference type="SUPFAM" id="SSF56024">
    <property type="entry name" value="Phospholipase D/nuclease"/>
    <property type="match status" value="1"/>
</dbReference>
<dbReference type="EMBL" id="PVHK01000156">
    <property type="protein sequence ID" value="PRH40443.1"/>
    <property type="molecule type" value="Genomic_DNA"/>
</dbReference>
<evidence type="ECO:0000256" key="4">
    <source>
        <dbReference type="ARBA" id="ARBA00022801"/>
    </source>
</evidence>
<dbReference type="PANTHER" id="PTHR43856:SF1">
    <property type="entry name" value="MITOCHONDRIAL CARDIOLIPIN HYDROLASE"/>
    <property type="match status" value="1"/>
</dbReference>
<keyword evidence="9" id="KW-0540">Nuclease</keyword>
<dbReference type="InterPro" id="IPR001736">
    <property type="entry name" value="PLipase_D/transphosphatidylase"/>
</dbReference>
<sequence length="179" mass="19708">MVGPVATLIALLAFGPEAYADAPTTQPLVQIGFSPEGSAARLVLQVIERAEREIRVMAYSFTSPEIARALVAAKRRGVDVQMVVDAGESRSRAGTAALNVLTNAGILVRLNDRYKIQHDKVIMTDGKHLETGSLNYSLAAERSNSENVIVLWNRPDIVAPYLEHWRSRWNSGIPYKSTY</sequence>
<feature type="chain" id="PRO_5041458299" description="phospholipase D" evidence="7">
    <location>
        <begin position="21"/>
        <end position="179"/>
    </location>
</feature>
<evidence type="ECO:0000313" key="9">
    <source>
        <dbReference type="EMBL" id="PRH40443.1"/>
    </source>
</evidence>
<feature type="signal peptide" evidence="7">
    <location>
        <begin position="1"/>
        <end position="20"/>
    </location>
</feature>
<evidence type="ECO:0000313" key="10">
    <source>
        <dbReference type="Proteomes" id="UP000237632"/>
    </source>
</evidence>
<keyword evidence="4" id="KW-0378">Hydrolase</keyword>
<dbReference type="PANTHER" id="PTHR43856">
    <property type="entry name" value="CARDIOLIPIN HYDROLASE"/>
    <property type="match status" value="1"/>
</dbReference>
<dbReference type="GO" id="GO:0006793">
    <property type="term" value="P:phosphorus metabolic process"/>
    <property type="evidence" value="ECO:0007669"/>
    <property type="project" value="UniProtKB-ARBA"/>
</dbReference>
<comment type="similarity">
    <text evidence="2">Belongs to the phospholipase D family.</text>
</comment>
<evidence type="ECO:0000256" key="3">
    <source>
        <dbReference type="ARBA" id="ARBA00012027"/>
    </source>
</evidence>
<evidence type="ECO:0000259" key="8">
    <source>
        <dbReference type="PROSITE" id="PS50035"/>
    </source>
</evidence>
<organism evidence="9 10">
    <name type="scientific">Burkholderia vietnamiensis</name>
    <dbReference type="NCBI Taxonomy" id="60552"/>
    <lineage>
        <taxon>Bacteria</taxon>
        <taxon>Pseudomonadati</taxon>
        <taxon>Pseudomonadota</taxon>
        <taxon>Betaproteobacteria</taxon>
        <taxon>Burkholderiales</taxon>
        <taxon>Burkholderiaceae</taxon>
        <taxon>Burkholderia</taxon>
        <taxon>Burkholderia cepacia complex</taxon>
    </lineage>
</organism>
<keyword evidence="7" id="KW-0732">Signal</keyword>
<dbReference type="InterPro" id="IPR025202">
    <property type="entry name" value="PLD-like_dom"/>
</dbReference>
<dbReference type="CDD" id="cd09170">
    <property type="entry name" value="PLDc_Nuc"/>
    <property type="match status" value="1"/>
</dbReference>
<keyword evidence="6" id="KW-0443">Lipid metabolism</keyword>
<proteinExistence type="inferred from homology"/>
<name>A0AA44XXI2_BURVI</name>
<dbReference type="GO" id="GO:0016891">
    <property type="term" value="F:RNA endonuclease activity producing 5'-phosphomonoesters, hydrolytic mechanism"/>
    <property type="evidence" value="ECO:0007669"/>
    <property type="project" value="TreeGrafter"/>
</dbReference>
<comment type="caution">
    <text evidence="9">The sequence shown here is derived from an EMBL/GenBank/DDBJ whole genome shotgun (WGS) entry which is preliminary data.</text>
</comment>
<reference evidence="9 10" key="1">
    <citation type="submission" date="2018-03" db="EMBL/GenBank/DDBJ databases">
        <authorList>
            <person name="Nguyen K."/>
            <person name="Fouts D."/>
            <person name="Sutton G."/>
        </authorList>
    </citation>
    <scope>NUCLEOTIDE SEQUENCE [LARGE SCALE GENOMIC DNA]</scope>
    <source>
        <strain evidence="9 10">AU3578</strain>
    </source>
</reference>
<gene>
    <name evidence="9" type="ORF">C6T65_21050</name>
</gene>
<dbReference type="Pfam" id="PF13091">
    <property type="entry name" value="PLDc_2"/>
    <property type="match status" value="1"/>
</dbReference>
<dbReference type="AlphaFoldDB" id="A0AA44XXI2"/>
<keyword evidence="9" id="KW-0255">Endonuclease</keyword>
<dbReference type="Gene3D" id="3.30.870.10">
    <property type="entry name" value="Endonuclease Chain A"/>
    <property type="match status" value="1"/>
</dbReference>
<dbReference type="EC" id="3.1.4.4" evidence="3"/>
<feature type="domain" description="PLD phosphodiesterase" evidence="8">
    <location>
        <begin position="113"/>
        <end position="140"/>
    </location>
</feature>
<evidence type="ECO:0000256" key="2">
    <source>
        <dbReference type="ARBA" id="ARBA00008664"/>
    </source>
</evidence>
<dbReference type="PROSITE" id="PS50035">
    <property type="entry name" value="PLD"/>
    <property type="match status" value="1"/>
</dbReference>
<keyword evidence="5" id="KW-0442">Lipid degradation</keyword>
<evidence type="ECO:0000256" key="5">
    <source>
        <dbReference type="ARBA" id="ARBA00022963"/>
    </source>
</evidence>
<evidence type="ECO:0000256" key="1">
    <source>
        <dbReference type="ARBA" id="ARBA00000798"/>
    </source>
</evidence>
<dbReference type="InterPro" id="IPR051406">
    <property type="entry name" value="PLD_domain"/>
</dbReference>
<comment type="catalytic activity">
    <reaction evidence="1">
        <text>a 1,2-diacyl-sn-glycero-3-phosphocholine + H2O = a 1,2-diacyl-sn-glycero-3-phosphate + choline + H(+)</text>
        <dbReference type="Rhea" id="RHEA:14445"/>
        <dbReference type="ChEBI" id="CHEBI:15354"/>
        <dbReference type="ChEBI" id="CHEBI:15377"/>
        <dbReference type="ChEBI" id="CHEBI:15378"/>
        <dbReference type="ChEBI" id="CHEBI:57643"/>
        <dbReference type="ChEBI" id="CHEBI:58608"/>
        <dbReference type="EC" id="3.1.4.4"/>
    </reaction>
</comment>
<evidence type="ECO:0000256" key="7">
    <source>
        <dbReference type="SAM" id="SignalP"/>
    </source>
</evidence>
<accession>A0AA44XXI2</accession>
<dbReference type="Proteomes" id="UP000237632">
    <property type="component" value="Unassembled WGS sequence"/>
</dbReference>
<protein>
    <recommendedName>
        <fullName evidence="3">phospholipase D</fullName>
        <ecNumber evidence="3">3.1.4.4</ecNumber>
    </recommendedName>
</protein>